<dbReference type="InterPro" id="IPR001789">
    <property type="entry name" value="Sig_transdc_resp-reg_receiver"/>
</dbReference>
<sequence length="626" mass="71394">MKNFEYFTQRYVDWVIRLGRVKFSLLGICVLAVSAICVQMLFSLCFIGQIYWIDIIRSIVFGLISAPFIIYFFTLLVERLEKSRFELAKLVYNLRKEVSERVVTEKKLSVALNELEQNIRNKTALMMTISHELRTPLNGIIGLSQILLDGSLEKQQRNYLKTINMSAVSLAHIFSDIIDLEKIDTQNIKLNEKETDFHRFLNDIINFSTLMAEQNHLKLEILCEPNLPNWVKLDSARLSQILWNLISNAVKFTRQGTITLEIRYLTKDTFSFSVSDTGIGIPENELDKIFTMYYQVRSEQSRPAGSGIGLTISKTIARLMGGDLTVKSAVGKGSTFTLILKAEEIVNPTETEKTTQIPTTLKILLIEDIEVNVIVAKSMLEKLGYSVDVAMTGKKAIALFEQNYYDLVLIDIQLPDMSGFDIATYLREKYINGVYDFLPPLIAFTANVMRSKEEYQEKGMDGVLRKPLSKDELTQCLLEQFGDDFHSALSLPKIDLDLYEEPCSEQDDAFDLSILNELVTMLGREFVKNNLSLFKKTMAEYMEQMLNCYVAYQKDPKQKQEVASIAHKIKGAASSVGLKRIQAISAKLQNCDLVDWDSNLDSRIDFLGKNWLNDVVALEQWLEEKS</sequence>
<feature type="coiled-coil region" evidence="16">
    <location>
        <begin position="105"/>
        <end position="132"/>
    </location>
</feature>
<dbReference type="RefSeq" id="WP_380822006.1">
    <property type="nucleotide sequence ID" value="NZ_JBHTJN010000028.1"/>
</dbReference>
<keyword evidence="7 17" id="KW-0812">Transmembrane</keyword>
<dbReference type="Pfam" id="PF00512">
    <property type="entry name" value="HisKA"/>
    <property type="match status" value="1"/>
</dbReference>
<evidence type="ECO:0000256" key="17">
    <source>
        <dbReference type="SAM" id="Phobius"/>
    </source>
</evidence>
<dbReference type="Gene3D" id="1.10.287.970">
    <property type="entry name" value="His Kinase A (phosphoacceptor) domain"/>
    <property type="match status" value="1"/>
</dbReference>
<dbReference type="InterPro" id="IPR027460">
    <property type="entry name" value="ArcB_TM_sf"/>
</dbReference>
<dbReference type="InterPro" id="IPR014409">
    <property type="entry name" value="Sig_transdc_His_kin_hyb_ArcB"/>
</dbReference>
<keyword evidence="13" id="KW-0547">Nucleotide-binding</keyword>
<dbReference type="CDD" id="cd00082">
    <property type="entry name" value="HisKA"/>
    <property type="match status" value="1"/>
</dbReference>
<evidence type="ECO:0000256" key="13">
    <source>
        <dbReference type="PIRNR" id="PIRNR003182"/>
    </source>
</evidence>
<gene>
    <name evidence="21" type="ORF">ACFQ02_08970</name>
</gene>
<dbReference type="InterPro" id="IPR036097">
    <property type="entry name" value="HisK_dim/P_sf"/>
</dbReference>
<dbReference type="PIRSF" id="PIRSF003182">
    <property type="entry name" value="ArcB"/>
    <property type="match status" value="1"/>
</dbReference>
<comment type="subcellular location">
    <subcellularLocation>
        <location evidence="2 13">Cell inner membrane</location>
        <topology evidence="2 13">Multi-pass membrane protein</topology>
    </subcellularLocation>
</comment>
<dbReference type="SUPFAM" id="SSF52172">
    <property type="entry name" value="CheY-like"/>
    <property type="match status" value="1"/>
</dbReference>
<evidence type="ECO:0000256" key="7">
    <source>
        <dbReference type="ARBA" id="ARBA00022692"/>
    </source>
</evidence>
<dbReference type="PROSITE" id="PS50110">
    <property type="entry name" value="RESPONSE_REGULATORY"/>
    <property type="match status" value="1"/>
</dbReference>
<dbReference type="GO" id="GO:0005524">
    <property type="term" value="F:ATP binding"/>
    <property type="evidence" value="ECO:0007669"/>
    <property type="project" value="UniProtKB-KW"/>
</dbReference>
<evidence type="ECO:0000313" key="22">
    <source>
        <dbReference type="Proteomes" id="UP001596996"/>
    </source>
</evidence>
<feature type="transmembrane region" description="Helical" evidence="17">
    <location>
        <begin position="59"/>
        <end position="77"/>
    </location>
</feature>
<evidence type="ECO:0000256" key="2">
    <source>
        <dbReference type="ARBA" id="ARBA00004429"/>
    </source>
</evidence>
<dbReference type="SMART" id="SM00073">
    <property type="entry name" value="HPT"/>
    <property type="match status" value="1"/>
</dbReference>
<dbReference type="Pfam" id="PF00072">
    <property type="entry name" value="Response_reg"/>
    <property type="match status" value="1"/>
</dbReference>
<dbReference type="PANTHER" id="PTHR43047:SF72">
    <property type="entry name" value="OSMOSENSING HISTIDINE PROTEIN KINASE SLN1"/>
    <property type="match status" value="1"/>
</dbReference>
<evidence type="ECO:0000256" key="12">
    <source>
        <dbReference type="ARBA" id="ARBA00023136"/>
    </source>
</evidence>
<comment type="caution">
    <text evidence="21">The sequence shown here is derived from an EMBL/GenBank/DDBJ whole genome shotgun (WGS) entry which is preliminary data.</text>
</comment>
<keyword evidence="12 13" id="KW-0472">Membrane</keyword>
<dbReference type="InterPro" id="IPR008207">
    <property type="entry name" value="Sig_transdc_His_kin_Hpt_dom"/>
</dbReference>
<dbReference type="SMART" id="SM00388">
    <property type="entry name" value="HisKA"/>
    <property type="match status" value="1"/>
</dbReference>
<dbReference type="InterPro" id="IPR003661">
    <property type="entry name" value="HisK_dim/P_dom"/>
</dbReference>
<proteinExistence type="predicted"/>
<keyword evidence="13" id="KW-0804">Transcription</keyword>
<evidence type="ECO:0000256" key="6">
    <source>
        <dbReference type="ARBA" id="ARBA00022679"/>
    </source>
</evidence>
<name>A0ABW3IAR6_9PAST</name>
<keyword evidence="11 13" id="KW-0902">Two-component regulatory system</keyword>
<dbReference type="SMART" id="SM00387">
    <property type="entry name" value="HATPase_c"/>
    <property type="match status" value="1"/>
</dbReference>
<dbReference type="SUPFAM" id="SSF47226">
    <property type="entry name" value="Histidine-containing phosphotransfer domain, HPT domain"/>
    <property type="match status" value="1"/>
</dbReference>
<keyword evidence="13" id="KW-0805">Transcription regulation</keyword>
<evidence type="ECO:0000256" key="10">
    <source>
        <dbReference type="ARBA" id="ARBA00022989"/>
    </source>
</evidence>
<dbReference type="EMBL" id="JBHTJN010000028">
    <property type="protein sequence ID" value="MFD0966951.1"/>
    <property type="molecule type" value="Genomic_DNA"/>
</dbReference>
<dbReference type="Pfam" id="PF01627">
    <property type="entry name" value="Hpt"/>
    <property type="match status" value="1"/>
</dbReference>
<keyword evidence="22" id="KW-1185">Reference proteome</keyword>
<keyword evidence="4 13" id="KW-0997">Cell inner membrane</keyword>
<evidence type="ECO:0000259" key="19">
    <source>
        <dbReference type="PROSITE" id="PS50110"/>
    </source>
</evidence>
<dbReference type="PRINTS" id="PR00344">
    <property type="entry name" value="BCTRLSENSOR"/>
</dbReference>
<dbReference type="EC" id="2.7.13.3" evidence="13"/>
<evidence type="ECO:0000256" key="9">
    <source>
        <dbReference type="ARBA" id="ARBA00022840"/>
    </source>
</evidence>
<keyword evidence="10 17" id="KW-1133">Transmembrane helix</keyword>
<dbReference type="InterPro" id="IPR011006">
    <property type="entry name" value="CheY-like_superfamily"/>
</dbReference>
<reference evidence="22" key="1">
    <citation type="journal article" date="2019" name="Int. J. Syst. Evol. Microbiol.">
        <title>The Global Catalogue of Microorganisms (GCM) 10K type strain sequencing project: providing services to taxonomists for standard genome sequencing and annotation.</title>
        <authorList>
            <consortium name="The Broad Institute Genomics Platform"/>
            <consortium name="The Broad Institute Genome Sequencing Center for Infectious Disease"/>
            <person name="Wu L."/>
            <person name="Ma J."/>
        </authorList>
    </citation>
    <scope>NUCLEOTIDE SEQUENCE [LARGE SCALE GENOMIC DNA]</scope>
    <source>
        <strain evidence="22">CCUG 61707</strain>
    </source>
</reference>
<organism evidence="21 22">
    <name type="scientific">Seminibacterium arietis</name>
    <dbReference type="NCBI Taxonomy" id="1173502"/>
    <lineage>
        <taxon>Bacteria</taxon>
        <taxon>Pseudomonadati</taxon>
        <taxon>Pseudomonadota</taxon>
        <taxon>Gammaproteobacteria</taxon>
        <taxon>Pasteurellales</taxon>
        <taxon>Pasteurellaceae</taxon>
        <taxon>Seminibacterium</taxon>
    </lineage>
</organism>
<dbReference type="InterPro" id="IPR040642">
    <property type="entry name" value="HKR_ArcB_TM"/>
</dbReference>
<feature type="domain" description="Response regulatory" evidence="19">
    <location>
        <begin position="362"/>
        <end position="481"/>
    </location>
</feature>
<keyword evidence="5 15" id="KW-0597">Phosphoprotein</keyword>
<evidence type="ECO:0000256" key="1">
    <source>
        <dbReference type="ARBA" id="ARBA00000085"/>
    </source>
</evidence>
<keyword evidence="6 13" id="KW-0808">Transferase</keyword>
<dbReference type="Pfam" id="PF02518">
    <property type="entry name" value="HATPase_c"/>
    <property type="match status" value="1"/>
</dbReference>
<dbReference type="PANTHER" id="PTHR43047">
    <property type="entry name" value="TWO-COMPONENT HISTIDINE PROTEIN KINASE"/>
    <property type="match status" value="1"/>
</dbReference>
<keyword evidence="3 13" id="KW-1003">Cell membrane</keyword>
<protein>
    <recommendedName>
        <fullName evidence="13">Aerobic respiration control sensor protein</fullName>
        <ecNumber evidence="13">2.7.13.3</ecNumber>
    </recommendedName>
</protein>
<dbReference type="InterPro" id="IPR036890">
    <property type="entry name" value="HATPase_C_sf"/>
</dbReference>
<dbReference type="Gene3D" id="1.20.120.160">
    <property type="entry name" value="HPT domain"/>
    <property type="match status" value="1"/>
</dbReference>
<dbReference type="InterPro" id="IPR005467">
    <property type="entry name" value="His_kinase_dom"/>
</dbReference>
<evidence type="ECO:0000256" key="16">
    <source>
        <dbReference type="SAM" id="Coils"/>
    </source>
</evidence>
<dbReference type="CDD" id="cd17546">
    <property type="entry name" value="REC_hyHK_CKI1_RcsC-like"/>
    <property type="match status" value="1"/>
</dbReference>
<dbReference type="Gene3D" id="3.30.565.10">
    <property type="entry name" value="Histidine kinase-like ATPase, C-terminal domain"/>
    <property type="match status" value="1"/>
</dbReference>
<dbReference type="InterPro" id="IPR004358">
    <property type="entry name" value="Sig_transdc_His_kin-like_C"/>
</dbReference>
<dbReference type="PROSITE" id="PS50109">
    <property type="entry name" value="HIS_KIN"/>
    <property type="match status" value="1"/>
</dbReference>
<evidence type="ECO:0000256" key="15">
    <source>
        <dbReference type="PROSITE-ProRule" id="PRU00169"/>
    </source>
</evidence>
<feature type="modified residue" description="Phosphohistidine" evidence="14">
    <location>
        <position position="567"/>
    </location>
</feature>
<comment type="catalytic activity">
    <reaction evidence="1 13">
        <text>ATP + protein L-histidine = ADP + protein N-phospho-L-histidine.</text>
        <dbReference type="EC" id="2.7.13.3"/>
    </reaction>
</comment>
<feature type="domain" description="HPt" evidence="20">
    <location>
        <begin position="523"/>
        <end position="626"/>
    </location>
</feature>
<evidence type="ECO:0000256" key="4">
    <source>
        <dbReference type="ARBA" id="ARBA00022519"/>
    </source>
</evidence>
<dbReference type="InterPro" id="IPR003594">
    <property type="entry name" value="HATPase_dom"/>
</dbReference>
<evidence type="ECO:0000313" key="21">
    <source>
        <dbReference type="EMBL" id="MFD0966951.1"/>
    </source>
</evidence>
<dbReference type="Proteomes" id="UP001596996">
    <property type="component" value="Unassembled WGS sequence"/>
</dbReference>
<evidence type="ECO:0000259" key="20">
    <source>
        <dbReference type="PROSITE" id="PS50894"/>
    </source>
</evidence>
<feature type="transmembrane region" description="Helical" evidence="17">
    <location>
        <begin position="25"/>
        <end position="53"/>
    </location>
</feature>
<dbReference type="Pfam" id="PF18415">
    <property type="entry name" value="HKR_ArcB_TM"/>
    <property type="match status" value="1"/>
</dbReference>
<evidence type="ECO:0000256" key="5">
    <source>
        <dbReference type="ARBA" id="ARBA00022553"/>
    </source>
</evidence>
<evidence type="ECO:0000256" key="8">
    <source>
        <dbReference type="ARBA" id="ARBA00022777"/>
    </source>
</evidence>
<dbReference type="PROSITE" id="PS50894">
    <property type="entry name" value="HPT"/>
    <property type="match status" value="1"/>
</dbReference>
<evidence type="ECO:0000256" key="3">
    <source>
        <dbReference type="ARBA" id="ARBA00022475"/>
    </source>
</evidence>
<keyword evidence="16" id="KW-0175">Coiled coil</keyword>
<dbReference type="SUPFAM" id="SSF55874">
    <property type="entry name" value="ATPase domain of HSP90 chaperone/DNA topoisomerase II/histidine kinase"/>
    <property type="match status" value="1"/>
</dbReference>
<dbReference type="CDD" id="cd16922">
    <property type="entry name" value="HATPase_EvgS-ArcB-TorS-like"/>
    <property type="match status" value="1"/>
</dbReference>
<keyword evidence="8 13" id="KW-0418">Kinase</keyword>
<dbReference type="SUPFAM" id="SSF47384">
    <property type="entry name" value="Homodimeric domain of signal transducing histidine kinase"/>
    <property type="match status" value="1"/>
</dbReference>
<dbReference type="Gene3D" id="3.40.50.2300">
    <property type="match status" value="1"/>
</dbReference>
<feature type="domain" description="Histidine kinase" evidence="18">
    <location>
        <begin position="128"/>
        <end position="344"/>
    </location>
</feature>
<dbReference type="SMART" id="SM00448">
    <property type="entry name" value="REC"/>
    <property type="match status" value="1"/>
</dbReference>
<dbReference type="Gene3D" id="1.10.287.130">
    <property type="match status" value="1"/>
</dbReference>
<accession>A0ABW3IAR6</accession>
<feature type="modified residue" description="4-aspartylphosphate" evidence="15">
    <location>
        <position position="411"/>
    </location>
</feature>
<evidence type="ECO:0000256" key="11">
    <source>
        <dbReference type="ARBA" id="ARBA00023012"/>
    </source>
</evidence>
<keyword evidence="9 13" id="KW-0067">ATP-binding</keyword>
<evidence type="ECO:0000259" key="18">
    <source>
        <dbReference type="PROSITE" id="PS50109"/>
    </source>
</evidence>
<dbReference type="CDD" id="cd00088">
    <property type="entry name" value="HPT"/>
    <property type="match status" value="1"/>
</dbReference>
<evidence type="ECO:0000256" key="14">
    <source>
        <dbReference type="PROSITE-ProRule" id="PRU00110"/>
    </source>
</evidence>
<dbReference type="InterPro" id="IPR036641">
    <property type="entry name" value="HPT_dom_sf"/>
</dbReference>